<dbReference type="AlphaFoldDB" id="A0A484QLW6"/>
<proteinExistence type="predicted"/>
<reference evidence="1" key="1">
    <citation type="submission" date="2019-03" db="EMBL/GenBank/DDBJ databases">
        <authorList>
            <person name="Danneels B."/>
        </authorList>
    </citation>
    <scope>NUCLEOTIDE SEQUENCE</scope>
</reference>
<organism evidence="1">
    <name type="scientific">plant metagenome</name>
    <dbReference type="NCBI Taxonomy" id="1297885"/>
    <lineage>
        <taxon>unclassified sequences</taxon>
        <taxon>metagenomes</taxon>
        <taxon>organismal metagenomes</taxon>
    </lineage>
</organism>
<dbReference type="EMBL" id="CAADIF010000002">
    <property type="protein sequence ID" value="VFR58767.1"/>
    <property type="molecule type" value="Genomic_DNA"/>
</dbReference>
<evidence type="ECO:0000313" key="2">
    <source>
        <dbReference type="EMBL" id="VFR58767.1"/>
    </source>
</evidence>
<sequence length="46" mass="4628">MSVALCVSLFCCWIKRGAGCPAPVTSPSGSTGAGRVAVKAWLTSPC</sequence>
<evidence type="ECO:0000313" key="1">
    <source>
        <dbReference type="EMBL" id="VFR39152.1"/>
    </source>
</evidence>
<dbReference type="EMBL" id="CAADIA010000012">
    <property type="protein sequence ID" value="VFR39152.1"/>
    <property type="molecule type" value="Genomic_DNA"/>
</dbReference>
<name>A0A484QLW6_9ZZZZ</name>
<protein>
    <submittedName>
        <fullName evidence="1">Uncharacterized protein</fullName>
    </submittedName>
</protein>
<gene>
    <name evidence="1" type="ORF">ANK1_3078</name>
    <name evidence="2" type="ORF">ANK2_3079</name>
</gene>
<accession>A0A484QLW6</accession>